<accession>A0A6J6DD64</accession>
<dbReference type="AlphaFoldDB" id="A0A6J6DD64"/>
<name>A0A6J6DD64_9ZZZZ</name>
<protein>
    <submittedName>
        <fullName evidence="1">Unannotated protein</fullName>
    </submittedName>
</protein>
<sequence>MRLVHDDVAGFKLQRVDDVLASLASETFRAAIVVGRRAPVELAFGQQCERGIRDFEAVLEVGLHQIGDALFEAVRQGIHNSTGQCVLGEHLLRAFDEAVSGSRDDNRPTVAQFFTHVLNGTVDVARKARNGIAGNVNVVVIATVERAQCPPWAVSKVGANLSHRQEIAGREINRRCRTHRGGVPRGVKKLPVRFTQVDGSRCNALGRDHGDGGRGWQVLGQRNQFVDECRCQRLHALDGDPLANFAEHSRHRRKLMFHLACPLTHRVGQQQLSRRRQDDPLHLAVERPLICHREPPHGFEFIAEKVQPHRMLGHRREHVQDSAAHGKLASARDNVNTRVGQVHEPSREVVEVVTSRRGHEGDRLDLKQVARDGLKQCPHRRENDQRLRAVPRGDASQCVESPTRDFGARTQSFVGQGFPRGKLQNERAGL</sequence>
<dbReference type="EMBL" id="CAEZTD010000052">
    <property type="protein sequence ID" value="CAB4561927.1"/>
    <property type="molecule type" value="Genomic_DNA"/>
</dbReference>
<proteinExistence type="predicted"/>
<gene>
    <name evidence="1" type="ORF">UFOPK1591_00789</name>
</gene>
<organism evidence="1">
    <name type="scientific">freshwater metagenome</name>
    <dbReference type="NCBI Taxonomy" id="449393"/>
    <lineage>
        <taxon>unclassified sequences</taxon>
        <taxon>metagenomes</taxon>
        <taxon>ecological metagenomes</taxon>
    </lineage>
</organism>
<reference evidence="1" key="1">
    <citation type="submission" date="2020-05" db="EMBL/GenBank/DDBJ databases">
        <authorList>
            <person name="Chiriac C."/>
            <person name="Salcher M."/>
            <person name="Ghai R."/>
            <person name="Kavagutti S V."/>
        </authorList>
    </citation>
    <scope>NUCLEOTIDE SEQUENCE</scope>
</reference>
<evidence type="ECO:0000313" key="1">
    <source>
        <dbReference type="EMBL" id="CAB4561927.1"/>
    </source>
</evidence>